<feature type="transmembrane region" description="Helical" evidence="13">
    <location>
        <begin position="63"/>
        <end position="81"/>
    </location>
</feature>
<dbReference type="GO" id="GO:0009055">
    <property type="term" value="F:electron transfer activity"/>
    <property type="evidence" value="ECO:0007669"/>
    <property type="project" value="InterPro"/>
</dbReference>
<dbReference type="EMBL" id="JRKN01000005">
    <property type="protein sequence ID" value="KGJ05638.1"/>
    <property type="molecule type" value="Genomic_DNA"/>
</dbReference>
<evidence type="ECO:0000256" key="6">
    <source>
        <dbReference type="ARBA" id="ARBA00022692"/>
    </source>
</evidence>
<keyword evidence="4" id="KW-1003">Cell membrane</keyword>
<dbReference type="RefSeq" id="WP_036739223.1">
    <property type="nucleotide sequence ID" value="NZ_FOJO01000005.1"/>
</dbReference>
<keyword evidence="7" id="KW-0479">Metal-binding</keyword>
<keyword evidence="10" id="KW-0408">Iron</keyword>
<feature type="transmembrane region" description="Helical" evidence="13">
    <location>
        <begin position="157"/>
        <end position="177"/>
    </location>
</feature>
<keyword evidence="5" id="KW-0349">Heme</keyword>
<evidence type="ECO:0000256" key="10">
    <source>
        <dbReference type="ARBA" id="ARBA00023004"/>
    </source>
</evidence>
<organism evidence="15 17">
    <name type="scientific">Paracoccus halophilus</name>
    <dbReference type="NCBI Taxonomy" id="376733"/>
    <lineage>
        <taxon>Bacteria</taxon>
        <taxon>Pseudomonadati</taxon>
        <taxon>Pseudomonadota</taxon>
        <taxon>Alphaproteobacteria</taxon>
        <taxon>Rhodobacterales</taxon>
        <taxon>Paracoccaceae</taxon>
        <taxon>Paracoccus</taxon>
    </lineage>
</organism>
<keyword evidence="6 13" id="KW-0812">Transmembrane</keyword>
<evidence type="ECO:0000256" key="7">
    <source>
        <dbReference type="ARBA" id="ARBA00022723"/>
    </source>
</evidence>
<dbReference type="EMBL" id="FOJO01000005">
    <property type="protein sequence ID" value="SFA47574.1"/>
    <property type="molecule type" value="Genomic_DNA"/>
</dbReference>
<name>A0A099F5U0_9RHOB</name>
<comment type="subcellular location">
    <subcellularLocation>
        <location evidence="2">Cell membrane</location>
        <topology evidence="2">Multi-pass membrane protein</topology>
    </subcellularLocation>
</comment>
<dbReference type="SUPFAM" id="SSF81342">
    <property type="entry name" value="Transmembrane di-heme cytochromes"/>
    <property type="match status" value="1"/>
</dbReference>
<evidence type="ECO:0000256" key="9">
    <source>
        <dbReference type="ARBA" id="ARBA00022989"/>
    </source>
</evidence>
<sequence>MRTTRSGKALPFRDTTAVYGRVSRLLHWTIAALLLWQLLGMGLKLMLGRTPVSAFFVGSHQQVGTVLFGLIVLRVIWALANSGNRPAHGGGLRGLAVRLGHLALYAVMVLVPFSALLRAYGSDKPFAPFGVEIFAAQQPAIGWMVQAGNLIHGEGGWLLLALIAGHVAMVAVHEGLWRDGTLSRMAGRQGARL</sequence>
<accession>A0A099F5U0</accession>
<evidence type="ECO:0000256" key="13">
    <source>
        <dbReference type="SAM" id="Phobius"/>
    </source>
</evidence>
<keyword evidence="17" id="KW-1185">Reference proteome</keyword>
<dbReference type="GO" id="GO:0046872">
    <property type="term" value="F:metal ion binding"/>
    <property type="evidence" value="ECO:0007669"/>
    <property type="project" value="UniProtKB-KW"/>
</dbReference>
<feature type="transmembrane region" description="Helical" evidence="13">
    <location>
        <begin position="25"/>
        <end position="43"/>
    </location>
</feature>
<comment type="similarity">
    <text evidence="12">Belongs to the cytochrome b561 family.</text>
</comment>
<reference evidence="16 18" key="3">
    <citation type="submission" date="2016-10" db="EMBL/GenBank/DDBJ databases">
        <authorList>
            <person name="de Groot N.N."/>
        </authorList>
    </citation>
    <scope>NUCLEOTIDE SEQUENCE [LARGE SCALE GENOMIC DNA]</scope>
    <source>
        <strain evidence="16 18">CGMCC 1.6117</strain>
    </source>
</reference>
<evidence type="ECO:0000313" key="16">
    <source>
        <dbReference type="EMBL" id="SFA47574.1"/>
    </source>
</evidence>
<gene>
    <name evidence="15" type="ORF">IT41_05350</name>
    <name evidence="16" type="ORF">SAMN04487972_105102</name>
</gene>
<keyword evidence="11 13" id="KW-0472">Membrane</keyword>
<evidence type="ECO:0000256" key="2">
    <source>
        <dbReference type="ARBA" id="ARBA00004651"/>
    </source>
</evidence>
<dbReference type="Pfam" id="PF01292">
    <property type="entry name" value="Ni_hydr_CYTB"/>
    <property type="match status" value="1"/>
</dbReference>
<reference evidence="15 17" key="1">
    <citation type="submission" date="2014-09" db="EMBL/GenBank/DDBJ databases">
        <authorList>
            <person name="McGinnis J.M."/>
            <person name="Wolfgang W.J."/>
        </authorList>
    </citation>
    <scope>NUCLEOTIDE SEQUENCE [LARGE SCALE GENOMIC DNA]</scope>
    <source>
        <strain evidence="15 17">JCM 14014</strain>
    </source>
</reference>
<evidence type="ECO:0000256" key="12">
    <source>
        <dbReference type="ARBA" id="ARBA00037975"/>
    </source>
</evidence>
<dbReference type="GO" id="GO:0022904">
    <property type="term" value="P:respiratory electron transport chain"/>
    <property type="evidence" value="ECO:0007669"/>
    <property type="project" value="InterPro"/>
</dbReference>
<dbReference type="InterPro" id="IPR011577">
    <property type="entry name" value="Cyt_b561_bac/Ni-Hgenase"/>
</dbReference>
<dbReference type="Proteomes" id="UP000182312">
    <property type="component" value="Unassembled WGS sequence"/>
</dbReference>
<feature type="transmembrane region" description="Helical" evidence="13">
    <location>
        <begin position="102"/>
        <end position="121"/>
    </location>
</feature>
<dbReference type="InterPro" id="IPR016174">
    <property type="entry name" value="Di-haem_cyt_TM"/>
</dbReference>
<evidence type="ECO:0000256" key="11">
    <source>
        <dbReference type="ARBA" id="ARBA00023136"/>
    </source>
</evidence>
<keyword evidence="3" id="KW-0813">Transport</keyword>
<keyword evidence="8" id="KW-0249">Electron transport</keyword>
<evidence type="ECO:0000256" key="8">
    <source>
        <dbReference type="ARBA" id="ARBA00022982"/>
    </source>
</evidence>
<evidence type="ECO:0000313" key="17">
    <source>
        <dbReference type="Proteomes" id="UP000029846"/>
    </source>
</evidence>
<dbReference type="STRING" id="376733.SAMN04487972_105102"/>
<dbReference type="OrthoDB" id="7280471at2"/>
<dbReference type="AlphaFoldDB" id="A0A099F5U0"/>
<dbReference type="PANTHER" id="PTHR30529:SF1">
    <property type="entry name" value="CYTOCHROME B561 HOMOLOG 2"/>
    <property type="match status" value="1"/>
</dbReference>
<dbReference type="GO" id="GO:0005886">
    <property type="term" value="C:plasma membrane"/>
    <property type="evidence" value="ECO:0007669"/>
    <property type="project" value="UniProtKB-SubCell"/>
</dbReference>
<evidence type="ECO:0000256" key="4">
    <source>
        <dbReference type="ARBA" id="ARBA00022475"/>
    </source>
</evidence>
<evidence type="ECO:0000313" key="18">
    <source>
        <dbReference type="Proteomes" id="UP000182312"/>
    </source>
</evidence>
<evidence type="ECO:0000313" key="15">
    <source>
        <dbReference type="EMBL" id="KGJ05638.1"/>
    </source>
</evidence>
<comment type="cofactor">
    <cofactor evidence="1">
        <name>heme b</name>
        <dbReference type="ChEBI" id="CHEBI:60344"/>
    </cofactor>
</comment>
<dbReference type="eggNOG" id="COG3038">
    <property type="taxonomic scope" value="Bacteria"/>
</dbReference>
<dbReference type="InterPro" id="IPR052168">
    <property type="entry name" value="Cytochrome_b561_oxidase"/>
</dbReference>
<dbReference type="GO" id="GO:0020037">
    <property type="term" value="F:heme binding"/>
    <property type="evidence" value="ECO:0007669"/>
    <property type="project" value="TreeGrafter"/>
</dbReference>
<protein>
    <submittedName>
        <fullName evidence="15 16">Cytochrome b561</fullName>
    </submittedName>
</protein>
<reference evidence="15 17" key="2">
    <citation type="submission" date="2014-10" db="EMBL/GenBank/DDBJ databases">
        <title>Paracoccus sanguinis sp. nov., isolated from clinical specimens of New York State patients.</title>
        <authorList>
            <person name="Mingle L.A."/>
            <person name="Cole J.A."/>
            <person name="Lapierre P."/>
            <person name="Musser K.A."/>
        </authorList>
    </citation>
    <scope>NUCLEOTIDE SEQUENCE [LARGE SCALE GENOMIC DNA]</scope>
    <source>
        <strain evidence="15 17">JCM 14014</strain>
    </source>
</reference>
<keyword evidence="9 13" id="KW-1133">Transmembrane helix</keyword>
<dbReference type="PANTHER" id="PTHR30529">
    <property type="entry name" value="CYTOCHROME B561"/>
    <property type="match status" value="1"/>
</dbReference>
<proteinExistence type="inferred from homology"/>
<evidence type="ECO:0000256" key="5">
    <source>
        <dbReference type="ARBA" id="ARBA00022617"/>
    </source>
</evidence>
<evidence type="ECO:0000259" key="14">
    <source>
        <dbReference type="Pfam" id="PF01292"/>
    </source>
</evidence>
<evidence type="ECO:0000256" key="1">
    <source>
        <dbReference type="ARBA" id="ARBA00001970"/>
    </source>
</evidence>
<dbReference type="Proteomes" id="UP000029846">
    <property type="component" value="Unassembled WGS sequence"/>
</dbReference>
<feature type="domain" description="Cytochrome b561 bacterial/Ni-hydrogenase" evidence="14">
    <location>
        <begin position="18"/>
        <end position="186"/>
    </location>
</feature>
<evidence type="ECO:0000256" key="3">
    <source>
        <dbReference type="ARBA" id="ARBA00022448"/>
    </source>
</evidence>